<feature type="transmembrane region" description="Helical" evidence="6">
    <location>
        <begin position="129"/>
        <end position="151"/>
    </location>
</feature>
<dbReference type="PANTHER" id="PTHR43298:SF2">
    <property type="entry name" value="FMN_FAD EXPORTER YEEO-RELATED"/>
    <property type="match status" value="1"/>
</dbReference>
<keyword evidence="3 6" id="KW-0812">Transmembrane</keyword>
<evidence type="ECO:0000256" key="5">
    <source>
        <dbReference type="ARBA" id="ARBA00023136"/>
    </source>
</evidence>
<dbReference type="InterPro" id="IPR002229">
    <property type="entry name" value="RhesusRHD"/>
</dbReference>
<feature type="transmembrane region" description="Helical" evidence="6">
    <location>
        <begin position="355"/>
        <end position="379"/>
    </location>
</feature>
<dbReference type="InterPro" id="IPR050222">
    <property type="entry name" value="MATE_MdtK"/>
</dbReference>
<feature type="transmembrane region" description="Helical" evidence="6">
    <location>
        <begin position="63"/>
        <end position="83"/>
    </location>
</feature>
<name>A0ABQ0Q606_9PROT</name>
<accession>A0ABQ0Q606</accession>
<dbReference type="Proteomes" id="UP001062776">
    <property type="component" value="Unassembled WGS sequence"/>
</dbReference>
<evidence type="ECO:0000256" key="1">
    <source>
        <dbReference type="ARBA" id="ARBA00004141"/>
    </source>
</evidence>
<keyword evidence="4 6" id="KW-1133">Transmembrane helix</keyword>
<dbReference type="EMBL" id="BAPV01000060">
    <property type="protein sequence ID" value="GBQ93010.1"/>
    <property type="molecule type" value="Genomic_DNA"/>
</dbReference>
<protein>
    <submittedName>
        <fullName evidence="7">Na+ driven multidrug efflux pump</fullName>
    </submittedName>
</protein>
<feature type="transmembrane region" description="Helical" evidence="6">
    <location>
        <begin position="458"/>
        <end position="482"/>
    </location>
</feature>
<feature type="transmembrane region" description="Helical" evidence="6">
    <location>
        <begin position="277"/>
        <end position="295"/>
    </location>
</feature>
<dbReference type="InterPro" id="IPR002528">
    <property type="entry name" value="MATE_fam"/>
</dbReference>
<keyword evidence="5 6" id="KW-0472">Membrane</keyword>
<proteinExistence type="predicted"/>
<evidence type="ECO:0000313" key="7">
    <source>
        <dbReference type="EMBL" id="GBQ93010.1"/>
    </source>
</evidence>
<evidence type="ECO:0000256" key="3">
    <source>
        <dbReference type="ARBA" id="ARBA00022692"/>
    </source>
</evidence>
<evidence type="ECO:0000256" key="4">
    <source>
        <dbReference type="ARBA" id="ARBA00022989"/>
    </source>
</evidence>
<feature type="transmembrane region" description="Helical" evidence="6">
    <location>
        <begin position="89"/>
        <end position="109"/>
    </location>
</feature>
<evidence type="ECO:0000256" key="2">
    <source>
        <dbReference type="ARBA" id="ARBA00022448"/>
    </source>
</evidence>
<comment type="caution">
    <text evidence="7">The sequence shown here is derived from an EMBL/GenBank/DDBJ whole genome shotgun (WGS) entry which is preliminary data.</text>
</comment>
<feature type="transmembrane region" description="Helical" evidence="6">
    <location>
        <begin position="233"/>
        <end position="256"/>
    </location>
</feature>
<gene>
    <name evidence="7" type="ORF">AA0535_2713</name>
</gene>
<dbReference type="Pfam" id="PF01554">
    <property type="entry name" value="MatE"/>
    <property type="match status" value="2"/>
</dbReference>
<keyword evidence="8" id="KW-1185">Reference proteome</keyword>
<reference evidence="7" key="1">
    <citation type="submission" date="2013-04" db="EMBL/GenBank/DDBJ databases">
        <title>The genome sequencing project of 58 acetic acid bacteria.</title>
        <authorList>
            <person name="Okamoto-Kainuma A."/>
            <person name="Ishikawa M."/>
            <person name="Umino S."/>
            <person name="Koizumi Y."/>
            <person name="Shiwa Y."/>
            <person name="Yoshikawa H."/>
            <person name="Matsutani M."/>
            <person name="Matsushita K."/>
        </authorList>
    </citation>
    <scope>NUCLEOTIDE SEQUENCE</scope>
    <source>
        <strain evidence="7">NRIC 0535</strain>
    </source>
</reference>
<feature type="transmembrane region" description="Helical" evidence="6">
    <location>
        <begin position="315"/>
        <end position="334"/>
    </location>
</feature>
<evidence type="ECO:0000256" key="6">
    <source>
        <dbReference type="SAM" id="Phobius"/>
    </source>
</evidence>
<feature type="transmembrane region" description="Helical" evidence="6">
    <location>
        <begin position="391"/>
        <end position="411"/>
    </location>
</feature>
<comment type="subcellular location">
    <subcellularLocation>
        <location evidence="1">Membrane</location>
        <topology evidence="1">Multi-pass membrane protein</topology>
    </subcellularLocation>
</comment>
<feature type="transmembrane region" description="Helical" evidence="6">
    <location>
        <begin position="201"/>
        <end position="221"/>
    </location>
</feature>
<feature type="transmembrane region" description="Helical" evidence="6">
    <location>
        <begin position="432"/>
        <end position="452"/>
    </location>
</feature>
<feature type="transmembrane region" description="Helical" evidence="6">
    <location>
        <begin position="171"/>
        <end position="189"/>
    </location>
</feature>
<evidence type="ECO:0000313" key="8">
    <source>
        <dbReference type="Proteomes" id="UP001062776"/>
    </source>
</evidence>
<sequence length="503" mass="53140">MRQPRVERNSNLRLLMLVFCPHWYKQGIMTEIRSSMTAPGWGQHLRALIRIAAPLSFSQLSEMAMNVTDTILLGGLGATALAVGGMTTNLFFCTFITFQAALGGASILISRARGRAFAAQGQLEDLSGIVTSGVLLALLLCLPVLAILLPAGSLLRFFNEPAIIVTQGSEFMHLLLWALLPDLVIIGLLRIILPAFGSERLLLWTMPGMAVLNGLLNYGLIHGRFGLPQMGLWGSACATIATGWSVAILLVVLARSQSHLKLHLRLTRPDRAALGEMLRLGLPMMGATGAELLAFQMTGLHAGALGAVSSAAHQIALSVTSTAFMISLALSQAVNIRVAYWLGAGAPAAALRSTLGAVMLVVLWTSFTATMLLVFPQVVAGFYLDSGSADAAAVMPVAISLLKIAGIFQILDGVQCVCSGALRGCHDTFMPMLMMVLTYVPVSILGGDWLAFRAGYGAVGLWIGLAGGLGILSVLLSVRLFFTLWRALEGTLSAAGQGCADPA</sequence>
<dbReference type="PANTHER" id="PTHR43298">
    <property type="entry name" value="MULTIDRUG RESISTANCE PROTEIN NORM-RELATED"/>
    <property type="match status" value="1"/>
</dbReference>
<organism evidence="7 8">
    <name type="scientific">Asaia krungthepensis NRIC 0535</name>
    <dbReference type="NCBI Taxonomy" id="1307925"/>
    <lineage>
        <taxon>Bacteria</taxon>
        <taxon>Pseudomonadati</taxon>
        <taxon>Pseudomonadota</taxon>
        <taxon>Alphaproteobacteria</taxon>
        <taxon>Acetobacterales</taxon>
        <taxon>Acetobacteraceae</taxon>
        <taxon>Asaia</taxon>
    </lineage>
</organism>
<dbReference type="NCBIfam" id="TIGR00797">
    <property type="entry name" value="matE"/>
    <property type="match status" value="1"/>
</dbReference>
<dbReference type="PRINTS" id="PR00342">
    <property type="entry name" value="RHESUSRHD"/>
</dbReference>
<keyword evidence="2" id="KW-0813">Transport</keyword>